<reference evidence="12 13" key="1">
    <citation type="journal article" date="2010" name="Stand. Genomic Sci.">
        <title>Complete genome sequence of Acetohalobium arabaticum type strain (Z-7288).</title>
        <authorList>
            <person name="Sikorski J."/>
            <person name="Lapidus A."/>
            <person name="Chertkov O."/>
            <person name="Lucas S."/>
            <person name="Copeland A."/>
            <person name="Glavina Del Rio T."/>
            <person name="Nolan M."/>
            <person name="Tice H."/>
            <person name="Cheng J.F."/>
            <person name="Han C."/>
            <person name="Brambilla E."/>
            <person name="Pitluck S."/>
            <person name="Liolios K."/>
            <person name="Ivanova N."/>
            <person name="Mavromatis K."/>
            <person name="Mikhailova N."/>
            <person name="Pati A."/>
            <person name="Bruce D."/>
            <person name="Detter C."/>
            <person name="Tapia R."/>
            <person name="Goodwin L."/>
            <person name="Chen A."/>
            <person name="Palaniappan K."/>
            <person name="Land M."/>
            <person name="Hauser L."/>
            <person name="Chang Y.J."/>
            <person name="Jeffries C.D."/>
            <person name="Rohde M."/>
            <person name="Goker M."/>
            <person name="Spring S."/>
            <person name="Woyke T."/>
            <person name="Bristow J."/>
            <person name="Eisen J.A."/>
            <person name="Markowitz V."/>
            <person name="Hugenholtz P."/>
            <person name="Kyrpides N.C."/>
            <person name="Klenk H.P."/>
        </authorList>
    </citation>
    <scope>NUCLEOTIDE SEQUENCE [LARGE SCALE GENOMIC DNA]</scope>
    <source>
        <strain evidence="13">ATCC 49924 / DSM 5501 / Z-7288</strain>
    </source>
</reference>
<dbReference type="NCBIfam" id="NF008865">
    <property type="entry name" value="PRK11898.1"/>
    <property type="match status" value="1"/>
</dbReference>
<evidence type="ECO:0000313" key="12">
    <source>
        <dbReference type="EMBL" id="ADL12239.1"/>
    </source>
</evidence>
<dbReference type="UniPathway" id="UPA00121">
    <property type="reaction ID" value="UER00345"/>
</dbReference>
<evidence type="ECO:0000259" key="10">
    <source>
        <dbReference type="PROSITE" id="PS51171"/>
    </source>
</evidence>
<dbReference type="PROSITE" id="PS51671">
    <property type="entry name" value="ACT"/>
    <property type="match status" value="1"/>
</dbReference>
<evidence type="ECO:0000256" key="2">
    <source>
        <dbReference type="ARBA" id="ARBA00013147"/>
    </source>
</evidence>
<dbReference type="Pfam" id="PF01842">
    <property type="entry name" value="ACT"/>
    <property type="match status" value="1"/>
</dbReference>
<comment type="pathway">
    <text evidence="1 9">Amino-acid biosynthesis; L-phenylalanine biosynthesis; phenylpyruvate from prephenate: step 1/1.</text>
</comment>
<dbReference type="PANTHER" id="PTHR21022">
    <property type="entry name" value="PREPHENATE DEHYDRATASE P PROTEIN"/>
    <property type="match status" value="1"/>
</dbReference>
<name>D9QVI0_ACEAZ</name>
<dbReference type="eggNOG" id="COG0077">
    <property type="taxonomic scope" value="Bacteria"/>
</dbReference>
<organism evidence="12 13">
    <name type="scientific">Acetohalobium arabaticum (strain ATCC 49924 / DSM 5501 / Z-7288)</name>
    <dbReference type="NCBI Taxonomy" id="574087"/>
    <lineage>
        <taxon>Bacteria</taxon>
        <taxon>Bacillati</taxon>
        <taxon>Bacillota</taxon>
        <taxon>Clostridia</taxon>
        <taxon>Halanaerobiales</taxon>
        <taxon>Halobacteroidaceae</taxon>
        <taxon>Acetohalobium</taxon>
    </lineage>
</organism>
<evidence type="ECO:0000313" key="13">
    <source>
        <dbReference type="Proteomes" id="UP000001661"/>
    </source>
</evidence>
<evidence type="ECO:0000256" key="3">
    <source>
        <dbReference type="ARBA" id="ARBA00021872"/>
    </source>
</evidence>
<dbReference type="InterPro" id="IPR001086">
    <property type="entry name" value="Preph_deHydtase"/>
</dbReference>
<keyword evidence="13" id="KW-1185">Reference proteome</keyword>
<evidence type="ECO:0000256" key="8">
    <source>
        <dbReference type="ARBA" id="ARBA00047848"/>
    </source>
</evidence>
<protein>
    <recommendedName>
        <fullName evidence="3 9">Prephenate dehydratase</fullName>
        <shortName evidence="9">PDT</shortName>
        <ecNumber evidence="2 9">4.2.1.51</ecNumber>
    </recommendedName>
</protein>
<dbReference type="Proteomes" id="UP000001661">
    <property type="component" value="Chromosome"/>
</dbReference>
<dbReference type="FunFam" id="3.30.70.260:FF:000012">
    <property type="entry name" value="Prephenate dehydratase"/>
    <property type="match status" value="1"/>
</dbReference>
<dbReference type="EMBL" id="CP002105">
    <property type="protein sequence ID" value="ADL12239.1"/>
    <property type="molecule type" value="Genomic_DNA"/>
</dbReference>
<feature type="domain" description="Prephenate dehydratase" evidence="10">
    <location>
        <begin position="3"/>
        <end position="182"/>
    </location>
</feature>
<evidence type="ECO:0000256" key="6">
    <source>
        <dbReference type="ARBA" id="ARBA00023222"/>
    </source>
</evidence>
<evidence type="ECO:0000256" key="5">
    <source>
        <dbReference type="ARBA" id="ARBA00023141"/>
    </source>
</evidence>
<comment type="catalytic activity">
    <reaction evidence="8 9">
        <text>prephenate + H(+) = 3-phenylpyruvate + CO2 + H2O</text>
        <dbReference type="Rhea" id="RHEA:21648"/>
        <dbReference type="ChEBI" id="CHEBI:15377"/>
        <dbReference type="ChEBI" id="CHEBI:15378"/>
        <dbReference type="ChEBI" id="CHEBI:16526"/>
        <dbReference type="ChEBI" id="CHEBI:18005"/>
        <dbReference type="ChEBI" id="CHEBI:29934"/>
        <dbReference type="EC" id="4.2.1.51"/>
    </reaction>
</comment>
<feature type="domain" description="ACT" evidence="11">
    <location>
        <begin position="195"/>
        <end position="272"/>
    </location>
</feature>
<dbReference type="PANTHER" id="PTHR21022:SF19">
    <property type="entry name" value="PREPHENATE DEHYDRATASE-RELATED"/>
    <property type="match status" value="1"/>
</dbReference>
<dbReference type="CDD" id="cd13633">
    <property type="entry name" value="PBP2_Sa-PDT_like"/>
    <property type="match status" value="1"/>
</dbReference>
<sequence length="277" mass="31253">MERLAYLGPRGTFTNEAAEKFIKDREIELVPYCEIRTLVEAVDNQQEEAGLVPIENSLEGSVNIILDLLAHQVDLKIQAEILVPINHNLIGHPGADIDSIEKVLSHRQALAQCRNSLKDLLGDFDTVNADSTAQAVNIIQQKDSTWGAIGSRLVAKLHGLDILAANIQDNQLNRTRFVVLSKHDGRWVEDSKTSLVCSPVKNRPGILYEILKLFALRNINLTKIESRPARKKLGEYIFFIDFEGDRRDRKVKETLAELDRKTSMLKVLGSYPQFKEE</sequence>
<dbReference type="AlphaFoldDB" id="D9QVI0"/>
<dbReference type="KEGG" id="aar:Acear_0699"/>
<accession>D9QVI0</accession>
<dbReference type="Gene3D" id="3.30.70.260">
    <property type="match status" value="1"/>
</dbReference>
<dbReference type="GO" id="GO:0005737">
    <property type="term" value="C:cytoplasm"/>
    <property type="evidence" value="ECO:0007669"/>
    <property type="project" value="TreeGrafter"/>
</dbReference>
<dbReference type="STRING" id="574087.Acear_0699"/>
<dbReference type="GO" id="GO:0009094">
    <property type="term" value="P:L-phenylalanine biosynthetic process"/>
    <property type="evidence" value="ECO:0007669"/>
    <property type="project" value="UniProtKB-UniPathway"/>
</dbReference>
<evidence type="ECO:0000256" key="9">
    <source>
        <dbReference type="RuleBase" id="RU361254"/>
    </source>
</evidence>
<evidence type="ECO:0000256" key="1">
    <source>
        <dbReference type="ARBA" id="ARBA00004741"/>
    </source>
</evidence>
<evidence type="ECO:0000256" key="7">
    <source>
        <dbReference type="ARBA" id="ARBA00023239"/>
    </source>
</evidence>
<keyword evidence="6 9" id="KW-0584">Phenylalanine biosynthesis</keyword>
<dbReference type="PROSITE" id="PS00858">
    <property type="entry name" value="PREPHENATE_DEHYDR_2"/>
    <property type="match status" value="1"/>
</dbReference>
<keyword evidence="5 9" id="KW-0057">Aromatic amino acid biosynthesis</keyword>
<dbReference type="InterPro" id="IPR045865">
    <property type="entry name" value="ACT-like_dom_sf"/>
</dbReference>
<dbReference type="Gene3D" id="3.40.190.10">
    <property type="entry name" value="Periplasmic binding protein-like II"/>
    <property type="match status" value="2"/>
</dbReference>
<dbReference type="Pfam" id="PF00800">
    <property type="entry name" value="PDT"/>
    <property type="match status" value="1"/>
</dbReference>
<gene>
    <name evidence="9" type="primary">pheA</name>
    <name evidence="12" type="ordered locus">Acear_0699</name>
</gene>
<keyword evidence="4 9" id="KW-0028">Amino-acid biosynthesis</keyword>
<dbReference type="InterPro" id="IPR002912">
    <property type="entry name" value="ACT_dom"/>
</dbReference>
<dbReference type="CDD" id="cd04905">
    <property type="entry name" value="ACT_CM-PDT"/>
    <property type="match status" value="1"/>
</dbReference>
<keyword evidence="7 9" id="KW-0456">Lyase</keyword>
<dbReference type="SUPFAM" id="SSF53850">
    <property type="entry name" value="Periplasmic binding protein-like II"/>
    <property type="match status" value="1"/>
</dbReference>
<dbReference type="GO" id="GO:0004664">
    <property type="term" value="F:prephenate dehydratase activity"/>
    <property type="evidence" value="ECO:0007669"/>
    <property type="project" value="UniProtKB-UniRule"/>
</dbReference>
<dbReference type="HOGENOM" id="CLU_035008_0_2_9"/>
<dbReference type="RefSeq" id="WP_013277685.1">
    <property type="nucleotide sequence ID" value="NC_014378.1"/>
</dbReference>
<proteinExistence type="predicted"/>
<evidence type="ECO:0000259" key="11">
    <source>
        <dbReference type="PROSITE" id="PS51671"/>
    </source>
</evidence>
<dbReference type="PROSITE" id="PS51171">
    <property type="entry name" value="PREPHENATE_DEHYDR_3"/>
    <property type="match status" value="1"/>
</dbReference>
<dbReference type="InterPro" id="IPR018528">
    <property type="entry name" value="Preph_deHydtase_CS"/>
</dbReference>
<dbReference type="EC" id="4.2.1.51" evidence="2 9"/>
<evidence type="ECO:0000256" key="4">
    <source>
        <dbReference type="ARBA" id="ARBA00022605"/>
    </source>
</evidence>
<dbReference type="SUPFAM" id="SSF55021">
    <property type="entry name" value="ACT-like"/>
    <property type="match status" value="1"/>
</dbReference>